<dbReference type="InterPro" id="IPR019819">
    <property type="entry name" value="Carboxylesterase_B_CS"/>
</dbReference>
<dbReference type="Gene3D" id="3.40.50.1820">
    <property type="entry name" value="alpha/beta hydrolase"/>
    <property type="match status" value="1"/>
</dbReference>
<dbReference type="PANTHER" id="PTHR11559">
    <property type="entry name" value="CARBOXYLESTERASE"/>
    <property type="match status" value="1"/>
</dbReference>
<dbReference type="RefSeq" id="WP_240656371.1">
    <property type="nucleotide sequence ID" value="NZ_JBJVNI010000004.1"/>
</dbReference>
<reference evidence="5 6" key="1">
    <citation type="submission" date="2024-12" db="EMBL/GenBank/DDBJ databases">
        <title>Forecasting of Potato common scab and diversities of Pathogenic streptomyces spp. in china.</title>
        <authorList>
            <person name="Handique U."/>
            <person name="Wu J."/>
        </authorList>
    </citation>
    <scope>NUCLEOTIDE SEQUENCE [LARGE SCALE GENOMIC DNA]</scope>
    <source>
        <strain evidence="5 6">ZRIMU1530</strain>
    </source>
</reference>
<dbReference type="EMBL" id="JBJVNI010000004">
    <property type="protein sequence ID" value="MFM9608736.1"/>
    <property type="molecule type" value="Genomic_DNA"/>
</dbReference>
<dbReference type="PROSITE" id="PS00122">
    <property type="entry name" value="CARBOXYLESTERASE_B_1"/>
    <property type="match status" value="1"/>
</dbReference>
<protein>
    <recommendedName>
        <fullName evidence="3">Carboxylic ester hydrolase</fullName>
        <ecNumber evidence="3">3.1.1.-</ecNumber>
    </recommendedName>
</protein>
<keyword evidence="2 3" id="KW-0378">Hydrolase</keyword>
<dbReference type="SUPFAM" id="SSF53474">
    <property type="entry name" value="alpha/beta-Hydrolases"/>
    <property type="match status" value="1"/>
</dbReference>
<accession>A0ABW9HLW2</accession>
<name>A0ABW9HLW2_9ACTN</name>
<feature type="domain" description="Carboxylesterase type B" evidence="4">
    <location>
        <begin position="8"/>
        <end position="486"/>
    </location>
</feature>
<dbReference type="InterPro" id="IPR050309">
    <property type="entry name" value="Type-B_Carboxylest/Lipase"/>
</dbReference>
<evidence type="ECO:0000259" key="4">
    <source>
        <dbReference type="Pfam" id="PF00135"/>
    </source>
</evidence>
<dbReference type="PROSITE" id="PS00941">
    <property type="entry name" value="CARBOXYLESTERASE_B_2"/>
    <property type="match status" value="1"/>
</dbReference>
<organism evidence="5 6">
    <name type="scientific">Streptomyces niveiscabiei</name>
    <dbReference type="NCBI Taxonomy" id="164115"/>
    <lineage>
        <taxon>Bacteria</taxon>
        <taxon>Bacillati</taxon>
        <taxon>Actinomycetota</taxon>
        <taxon>Actinomycetes</taxon>
        <taxon>Kitasatosporales</taxon>
        <taxon>Streptomycetaceae</taxon>
        <taxon>Streptomyces</taxon>
    </lineage>
</organism>
<dbReference type="InterPro" id="IPR019826">
    <property type="entry name" value="Carboxylesterase_B_AS"/>
</dbReference>
<keyword evidence="6" id="KW-1185">Reference proteome</keyword>
<comment type="caution">
    <text evidence="5">The sequence shown here is derived from an EMBL/GenBank/DDBJ whole genome shotgun (WGS) entry which is preliminary data.</text>
</comment>
<evidence type="ECO:0000313" key="6">
    <source>
        <dbReference type="Proteomes" id="UP001631957"/>
    </source>
</evidence>
<gene>
    <name evidence="5" type="ORF">ACKI18_08435</name>
</gene>
<dbReference type="Pfam" id="PF00135">
    <property type="entry name" value="COesterase"/>
    <property type="match status" value="1"/>
</dbReference>
<comment type="similarity">
    <text evidence="1 3">Belongs to the type-B carboxylesterase/lipase family.</text>
</comment>
<evidence type="ECO:0000256" key="2">
    <source>
        <dbReference type="ARBA" id="ARBA00022801"/>
    </source>
</evidence>
<evidence type="ECO:0000256" key="1">
    <source>
        <dbReference type="ARBA" id="ARBA00005964"/>
    </source>
</evidence>
<sequence length="523" mass="54925">MSESAQFPMVRTSHGSVRGTRWGDTGGIFAGIPFAAPPIGPLRLRPPAPVAAWTGVRDSVAFPAAPAQRYPLMDPSTQGSLAALDPRARAIATALGAQTGPSAEDCLYLNLWTPELTSRRPVLVWIYGGGFETGSASPPAFDGAALSRLTGAVVVAVNYRVGALGWLLPTGPGSERFADSANLGLQDQAAGLRWVRDNVAAFGGDPDNVTVAGNSAGAFSIGALLSLPAAAGTFHKAILHSGSTGRVYRREAASAVTQDLLSAVGVRNFESLTDVPLHRILDAQSAVIPSDIGLRHLPDGHGWGIVHDGQVLPHHPHQAVRAGAAKHIPLLIGANDDEARMYASFGADSFRPTDEAALIAEMRRAELADPHGLLDAYRARGLPATDQLGGPTDDLLELRTRFLGDAIYRVPSARLARAQTAAGGRVHTYLISAEPFGPGSSAFHGAELIYLGDKLTALDIDTPGNQAIREELATAWSQFLATGEPGWPAFDSAQPESTRLIGGAVTFVTEPAHDIAGYWIHDS</sequence>
<dbReference type="EC" id="3.1.1.-" evidence="3"/>
<dbReference type="InterPro" id="IPR002018">
    <property type="entry name" value="CarbesteraseB"/>
</dbReference>
<evidence type="ECO:0000256" key="3">
    <source>
        <dbReference type="RuleBase" id="RU361235"/>
    </source>
</evidence>
<dbReference type="InterPro" id="IPR029058">
    <property type="entry name" value="AB_hydrolase_fold"/>
</dbReference>
<dbReference type="Proteomes" id="UP001631957">
    <property type="component" value="Unassembled WGS sequence"/>
</dbReference>
<evidence type="ECO:0000313" key="5">
    <source>
        <dbReference type="EMBL" id="MFM9608736.1"/>
    </source>
</evidence>
<proteinExistence type="inferred from homology"/>